<keyword evidence="15" id="KW-1185">Reference proteome</keyword>
<protein>
    <recommendedName>
        <fullName evidence="3 12">Protein-export membrane protein SecG</fullName>
    </recommendedName>
</protein>
<keyword evidence="6 12" id="KW-0812">Transmembrane</keyword>
<dbReference type="AlphaFoldDB" id="A0A2T5VBP1"/>
<keyword evidence="5 12" id="KW-1003">Cell membrane</keyword>
<evidence type="ECO:0000256" key="9">
    <source>
        <dbReference type="ARBA" id="ARBA00023010"/>
    </source>
</evidence>
<evidence type="ECO:0000256" key="13">
    <source>
        <dbReference type="SAM" id="MobiDB-lite"/>
    </source>
</evidence>
<dbReference type="PANTHER" id="PTHR34182:SF1">
    <property type="entry name" value="PROTEIN-EXPORT MEMBRANE PROTEIN SECG"/>
    <property type="match status" value="1"/>
</dbReference>
<evidence type="ECO:0000256" key="12">
    <source>
        <dbReference type="RuleBase" id="RU365087"/>
    </source>
</evidence>
<evidence type="ECO:0000256" key="8">
    <source>
        <dbReference type="ARBA" id="ARBA00022989"/>
    </source>
</evidence>
<feature type="transmembrane region" description="Helical" evidence="12">
    <location>
        <begin position="51"/>
        <end position="70"/>
    </location>
</feature>
<name>A0A2T5VBP1_9HYPH</name>
<comment type="function">
    <text evidence="11 12">Involved in protein export. Participates in an early event of protein translocation.</text>
</comment>
<keyword evidence="9 12" id="KW-0811">Translocation</keyword>
<sequence length="161" mass="15653">MQTVIIVIHLMVVLALVAVVLLQRSEGGALGIGGGGGFMSSRGTANVLTRATAILAAIFFVTSIVLTILAQNGERPSSILDQINTQVPATAPSSAPGEDGNPSLLDSLKQASPPQQGDAPAGAAPAGSTPSGTDAPANGAAAGDTPAAPAAPSGPQVPVSQ</sequence>
<feature type="compositionally biased region" description="Polar residues" evidence="13">
    <location>
        <begin position="80"/>
        <end position="93"/>
    </location>
</feature>
<comment type="subcellular location">
    <subcellularLocation>
        <location evidence="1 12">Cell membrane</location>
        <topology evidence="1 12">Multi-pass membrane protein</topology>
    </subcellularLocation>
</comment>
<comment type="similarity">
    <text evidence="2 12">Belongs to the SecG family.</text>
</comment>
<dbReference type="GO" id="GO:0009306">
    <property type="term" value="P:protein secretion"/>
    <property type="evidence" value="ECO:0007669"/>
    <property type="project" value="UniProtKB-UniRule"/>
</dbReference>
<dbReference type="GO" id="GO:0005886">
    <property type="term" value="C:plasma membrane"/>
    <property type="evidence" value="ECO:0007669"/>
    <property type="project" value="UniProtKB-SubCell"/>
</dbReference>
<comment type="caution">
    <text evidence="12">Lacks conserved residue(s) required for the propagation of feature annotation.</text>
</comment>
<keyword evidence="7 12" id="KW-0653">Protein transport</keyword>
<evidence type="ECO:0000256" key="7">
    <source>
        <dbReference type="ARBA" id="ARBA00022927"/>
    </source>
</evidence>
<evidence type="ECO:0000256" key="6">
    <source>
        <dbReference type="ARBA" id="ARBA00022692"/>
    </source>
</evidence>
<dbReference type="Proteomes" id="UP000244081">
    <property type="component" value="Unassembled WGS sequence"/>
</dbReference>
<dbReference type="PRINTS" id="PR01651">
    <property type="entry name" value="SECGEXPORT"/>
</dbReference>
<dbReference type="PANTHER" id="PTHR34182">
    <property type="entry name" value="PROTEIN-EXPORT MEMBRANE PROTEIN SECG"/>
    <property type="match status" value="1"/>
</dbReference>
<keyword evidence="8 12" id="KW-1133">Transmembrane helix</keyword>
<evidence type="ECO:0000256" key="1">
    <source>
        <dbReference type="ARBA" id="ARBA00004651"/>
    </source>
</evidence>
<keyword evidence="10 12" id="KW-0472">Membrane</keyword>
<proteinExistence type="inferred from homology"/>
<dbReference type="InterPro" id="IPR004692">
    <property type="entry name" value="SecG"/>
</dbReference>
<feature type="region of interest" description="Disordered" evidence="13">
    <location>
        <begin position="80"/>
        <end position="161"/>
    </location>
</feature>
<dbReference type="NCBIfam" id="TIGR00810">
    <property type="entry name" value="secG"/>
    <property type="match status" value="1"/>
</dbReference>
<gene>
    <name evidence="14" type="ORF">C8N35_103344</name>
</gene>
<evidence type="ECO:0000256" key="5">
    <source>
        <dbReference type="ARBA" id="ARBA00022475"/>
    </source>
</evidence>
<evidence type="ECO:0000256" key="4">
    <source>
        <dbReference type="ARBA" id="ARBA00022448"/>
    </source>
</evidence>
<feature type="compositionally biased region" description="Low complexity" evidence="13">
    <location>
        <begin position="110"/>
        <end position="154"/>
    </location>
</feature>
<dbReference type="GO" id="GO:0015450">
    <property type="term" value="F:protein-transporting ATPase activity"/>
    <property type="evidence" value="ECO:0007669"/>
    <property type="project" value="UniProtKB-UniRule"/>
</dbReference>
<evidence type="ECO:0000256" key="11">
    <source>
        <dbReference type="ARBA" id="ARBA00025182"/>
    </source>
</evidence>
<organism evidence="14 15">
    <name type="scientific">Breoghania corrubedonensis</name>
    <dbReference type="NCBI Taxonomy" id="665038"/>
    <lineage>
        <taxon>Bacteria</taxon>
        <taxon>Pseudomonadati</taxon>
        <taxon>Pseudomonadota</taxon>
        <taxon>Alphaproteobacteria</taxon>
        <taxon>Hyphomicrobiales</taxon>
        <taxon>Stappiaceae</taxon>
        <taxon>Breoghania</taxon>
    </lineage>
</organism>
<reference evidence="14 15" key="1">
    <citation type="submission" date="2018-04" db="EMBL/GenBank/DDBJ databases">
        <title>Genomic Encyclopedia of Archaeal and Bacterial Type Strains, Phase II (KMG-II): from individual species to whole genera.</title>
        <authorList>
            <person name="Goeker M."/>
        </authorList>
    </citation>
    <scope>NUCLEOTIDE SEQUENCE [LARGE SCALE GENOMIC DNA]</scope>
    <source>
        <strain evidence="14 15">DSM 23382</strain>
    </source>
</reference>
<dbReference type="RefSeq" id="WP_107989958.1">
    <property type="nucleotide sequence ID" value="NZ_QAYG01000003.1"/>
</dbReference>
<dbReference type="GO" id="GO:0043952">
    <property type="term" value="P:protein transport by the Sec complex"/>
    <property type="evidence" value="ECO:0007669"/>
    <property type="project" value="TreeGrafter"/>
</dbReference>
<dbReference type="Pfam" id="PF03840">
    <property type="entry name" value="SecG"/>
    <property type="match status" value="1"/>
</dbReference>
<dbReference type="GO" id="GO:0065002">
    <property type="term" value="P:intracellular protein transmembrane transport"/>
    <property type="evidence" value="ECO:0007669"/>
    <property type="project" value="TreeGrafter"/>
</dbReference>
<dbReference type="OrthoDB" id="7366942at2"/>
<evidence type="ECO:0000256" key="10">
    <source>
        <dbReference type="ARBA" id="ARBA00023136"/>
    </source>
</evidence>
<accession>A0A2T5VBP1</accession>
<evidence type="ECO:0000313" key="15">
    <source>
        <dbReference type="Proteomes" id="UP000244081"/>
    </source>
</evidence>
<evidence type="ECO:0000313" key="14">
    <source>
        <dbReference type="EMBL" id="PTW61161.1"/>
    </source>
</evidence>
<evidence type="ECO:0000256" key="2">
    <source>
        <dbReference type="ARBA" id="ARBA00008445"/>
    </source>
</evidence>
<keyword evidence="4 12" id="KW-0813">Transport</keyword>
<dbReference type="EMBL" id="QAYG01000003">
    <property type="protein sequence ID" value="PTW61161.1"/>
    <property type="molecule type" value="Genomic_DNA"/>
</dbReference>
<comment type="caution">
    <text evidence="14">The sequence shown here is derived from an EMBL/GenBank/DDBJ whole genome shotgun (WGS) entry which is preliminary data.</text>
</comment>
<evidence type="ECO:0000256" key="3">
    <source>
        <dbReference type="ARBA" id="ARBA00017876"/>
    </source>
</evidence>